<gene>
    <name evidence="2" type="ORF">GON05_19125</name>
</gene>
<dbReference type="EMBL" id="WSEM01000016">
    <property type="protein sequence ID" value="MVQ36726.1"/>
    <property type="molecule type" value="Genomic_DNA"/>
</dbReference>
<proteinExistence type="predicted"/>
<sequence>MSSHAINTQQSQVGKDFWYLGTLMTVKADAVSTNNSFGMVECSVPVGFEPPYHIHQEEDESFYILDGEVDFFLDGKKIEAKAGAFVFLPKGIAHGLRVVGSKPARLLNFFSRAEFLGMFLEMAEPALKKELPPPAPIDVPRLLQLSEKYNAVTLGPLDQFVK</sequence>
<dbReference type="InterPro" id="IPR011051">
    <property type="entry name" value="RmlC_Cupin_sf"/>
</dbReference>
<name>A0ABW9UCJ7_9BACL</name>
<dbReference type="SUPFAM" id="SSF51182">
    <property type="entry name" value="RmlC-like cupins"/>
    <property type="match status" value="1"/>
</dbReference>
<dbReference type="Pfam" id="PF07883">
    <property type="entry name" value="Cupin_2"/>
    <property type="match status" value="1"/>
</dbReference>
<accession>A0ABW9UCJ7</accession>
<evidence type="ECO:0000313" key="2">
    <source>
        <dbReference type="EMBL" id="MVQ36726.1"/>
    </source>
</evidence>
<organism evidence="2 3">
    <name type="scientific">Paenibacillus anseongense</name>
    <dbReference type="NCBI Taxonomy" id="2682845"/>
    <lineage>
        <taxon>Bacteria</taxon>
        <taxon>Bacillati</taxon>
        <taxon>Bacillota</taxon>
        <taxon>Bacilli</taxon>
        <taxon>Bacillales</taxon>
        <taxon>Paenibacillaceae</taxon>
        <taxon>Paenibacillus</taxon>
    </lineage>
</organism>
<protein>
    <submittedName>
        <fullName evidence="2">Cupin domain-containing protein</fullName>
    </submittedName>
</protein>
<dbReference type="InterPro" id="IPR013096">
    <property type="entry name" value="Cupin_2"/>
</dbReference>
<evidence type="ECO:0000313" key="3">
    <source>
        <dbReference type="Proteomes" id="UP000467637"/>
    </source>
</evidence>
<evidence type="ECO:0000259" key="1">
    <source>
        <dbReference type="Pfam" id="PF07883"/>
    </source>
</evidence>
<keyword evidence="3" id="KW-1185">Reference proteome</keyword>
<dbReference type="PANTHER" id="PTHR36440">
    <property type="entry name" value="PUTATIVE (AFU_ORTHOLOGUE AFUA_8G07350)-RELATED"/>
    <property type="match status" value="1"/>
</dbReference>
<dbReference type="Gene3D" id="2.60.120.10">
    <property type="entry name" value="Jelly Rolls"/>
    <property type="match status" value="1"/>
</dbReference>
<comment type="caution">
    <text evidence="2">The sequence shown here is derived from an EMBL/GenBank/DDBJ whole genome shotgun (WGS) entry which is preliminary data.</text>
</comment>
<dbReference type="InterPro" id="IPR053146">
    <property type="entry name" value="QDO-like"/>
</dbReference>
<reference evidence="2 3" key="1">
    <citation type="submission" date="2019-12" db="EMBL/GenBank/DDBJ databases">
        <authorList>
            <person name="Huq M.A."/>
        </authorList>
    </citation>
    <scope>NUCLEOTIDE SEQUENCE [LARGE SCALE GENOMIC DNA]</scope>
    <source>
        <strain evidence="2 3">MAH-34</strain>
    </source>
</reference>
<feature type="domain" description="Cupin type-2" evidence="1">
    <location>
        <begin position="42"/>
        <end position="109"/>
    </location>
</feature>
<dbReference type="Proteomes" id="UP000467637">
    <property type="component" value="Unassembled WGS sequence"/>
</dbReference>
<dbReference type="RefSeq" id="WP_157320979.1">
    <property type="nucleotide sequence ID" value="NZ_WSEM01000016.1"/>
</dbReference>
<dbReference type="InterPro" id="IPR014710">
    <property type="entry name" value="RmlC-like_jellyroll"/>
</dbReference>
<dbReference type="PANTHER" id="PTHR36440:SF1">
    <property type="entry name" value="PUTATIVE (AFU_ORTHOLOGUE AFUA_8G07350)-RELATED"/>
    <property type="match status" value="1"/>
</dbReference>